<proteinExistence type="predicted"/>
<reference evidence="1 2" key="1">
    <citation type="submission" date="2019-04" db="EMBL/GenBank/DDBJ databases">
        <authorList>
            <person name="Van Vliet M D."/>
        </authorList>
    </citation>
    <scope>NUCLEOTIDE SEQUENCE [LARGE SCALE GENOMIC DNA]</scope>
    <source>
        <strain evidence="1 2">F21</strain>
    </source>
</reference>
<dbReference type="AlphaFoldDB" id="A0A6C2UH27"/>
<accession>A0A6C2UH27</accession>
<evidence type="ECO:0000313" key="2">
    <source>
        <dbReference type="Proteomes" id="UP000346198"/>
    </source>
</evidence>
<keyword evidence="2" id="KW-1185">Reference proteome</keyword>
<sequence>MIFQRLEESIPMIGADKTEPLTAQQTTQASLHASSGLNGFNALTSVSL</sequence>
<dbReference type="Proteomes" id="UP000346198">
    <property type="component" value="Unassembled WGS sequence"/>
</dbReference>
<name>A0A6C2UH27_9BACT</name>
<evidence type="ECO:0000313" key="1">
    <source>
        <dbReference type="EMBL" id="VGO19490.1"/>
    </source>
</evidence>
<protein>
    <submittedName>
        <fullName evidence="1">Uncharacterized protein</fullName>
    </submittedName>
</protein>
<gene>
    <name evidence="1" type="ORF">SCARR_01549</name>
</gene>
<organism evidence="1 2">
    <name type="scientific">Pontiella sulfatireligans</name>
    <dbReference type="NCBI Taxonomy" id="2750658"/>
    <lineage>
        <taxon>Bacteria</taxon>
        <taxon>Pseudomonadati</taxon>
        <taxon>Kiritimatiellota</taxon>
        <taxon>Kiritimatiellia</taxon>
        <taxon>Kiritimatiellales</taxon>
        <taxon>Pontiellaceae</taxon>
        <taxon>Pontiella</taxon>
    </lineage>
</organism>
<dbReference type="EMBL" id="CAAHFH010000001">
    <property type="protein sequence ID" value="VGO19490.1"/>
    <property type="molecule type" value="Genomic_DNA"/>
</dbReference>